<dbReference type="Gene3D" id="3.40.462.20">
    <property type="match status" value="1"/>
</dbReference>
<keyword evidence="3" id="KW-0274">FAD</keyword>
<dbReference type="PANTHER" id="PTHR42973">
    <property type="entry name" value="BINDING OXIDOREDUCTASE, PUTATIVE (AFU_ORTHOLOGUE AFUA_1G17690)-RELATED"/>
    <property type="match status" value="1"/>
</dbReference>
<keyword evidence="4" id="KW-0560">Oxidoreductase</keyword>
<protein>
    <submittedName>
        <fullName evidence="5">Uncharacterized protein</fullName>
    </submittedName>
</protein>
<evidence type="ECO:0000313" key="6">
    <source>
        <dbReference type="Proteomes" id="UP001498421"/>
    </source>
</evidence>
<evidence type="ECO:0000313" key="5">
    <source>
        <dbReference type="EMBL" id="KAK7426558.1"/>
    </source>
</evidence>
<proteinExistence type="predicted"/>
<dbReference type="InterPro" id="IPR050416">
    <property type="entry name" value="FAD-linked_Oxidoreductase"/>
</dbReference>
<sequence>MKRVDLDIESKTVALQGGALWGHAYKELVNDHYDGYIINGVEMKMRVQELQWKDVVARRFTWSPSSDAETMLTFMETMNTFYTTDWPDRITIDSSWLCNSSRKGPNPQSGSLTTTMGELAKQLKRRSMEEKSTRFLHETLVTQWSEKTTKAFPSNPSYSIYTSFVSENKESKIREITAIIRDEMCAFRELFDGEQGLLQVTWIHSGGQASRKRSDASAFRWRDCVYHAYIMIQWQEKWLKRDMREFLQRFNEALRKYSMAGRAAFINFPDEALVSEAHEMAYFGHNRLELRGIKKI</sequence>
<accession>A0ABR1I0T6</accession>
<evidence type="ECO:0000256" key="4">
    <source>
        <dbReference type="ARBA" id="ARBA00023002"/>
    </source>
</evidence>
<gene>
    <name evidence="5" type="ORF">QQZ08_006888</name>
</gene>
<name>A0ABR1I0T6_9HYPO</name>
<keyword evidence="2" id="KW-0285">Flavoprotein</keyword>
<reference evidence="5 6" key="1">
    <citation type="journal article" date="2025" name="Microbiol. Resour. Announc.">
        <title>Draft genome sequences for Neonectria magnoliae and Neonectria punicea, canker pathogens of Liriodendron tulipifera and Acer saccharum in West Virginia.</title>
        <authorList>
            <person name="Petronek H.M."/>
            <person name="Kasson M.T."/>
            <person name="Metheny A.M."/>
            <person name="Stauder C.M."/>
            <person name="Lovett B."/>
            <person name="Lynch S.C."/>
            <person name="Garnas J.R."/>
            <person name="Kasson L.R."/>
            <person name="Stajich J.E."/>
        </authorList>
    </citation>
    <scope>NUCLEOTIDE SEQUENCE [LARGE SCALE GENOMIC DNA]</scope>
    <source>
        <strain evidence="5 6">NRRL 64651</strain>
    </source>
</reference>
<organism evidence="5 6">
    <name type="scientific">Neonectria magnoliae</name>
    <dbReference type="NCBI Taxonomy" id="2732573"/>
    <lineage>
        <taxon>Eukaryota</taxon>
        <taxon>Fungi</taxon>
        <taxon>Dikarya</taxon>
        <taxon>Ascomycota</taxon>
        <taxon>Pezizomycotina</taxon>
        <taxon>Sordariomycetes</taxon>
        <taxon>Hypocreomycetidae</taxon>
        <taxon>Hypocreales</taxon>
        <taxon>Nectriaceae</taxon>
        <taxon>Neonectria</taxon>
    </lineage>
</organism>
<dbReference type="Gene3D" id="3.30.465.10">
    <property type="match status" value="1"/>
</dbReference>
<keyword evidence="6" id="KW-1185">Reference proteome</keyword>
<dbReference type="InterPro" id="IPR016169">
    <property type="entry name" value="FAD-bd_PCMH_sub2"/>
</dbReference>
<evidence type="ECO:0000256" key="2">
    <source>
        <dbReference type="ARBA" id="ARBA00022630"/>
    </source>
</evidence>
<dbReference type="PANTHER" id="PTHR42973:SF39">
    <property type="entry name" value="FAD-BINDING PCMH-TYPE DOMAIN-CONTAINING PROTEIN"/>
    <property type="match status" value="1"/>
</dbReference>
<dbReference type="Proteomes" id="UP001498421">
    <property type="component" value="Unassembled WGS sequence"/>
</dbReference>
<evidence type="ECO:0000256" key="3">
    <source>
        <dbReference type="ARBA" id="ARBA00022827"/>
    </source>
</evidence>
<dbReference type="EMBL" id="JAZAVK010000064">
    <property type="protein sequence ID" value="KAK7426558.1"/>
    <property type="molecule type" value="Genomic_DNA"/>
</dbReference>
<comment type="cofactor">
    <cofactor evidence="1">
        <name>FAD</name>
        <dbReference type="ChEBI" id="CHEBI:57692"/>
    </cofactor>
</comment>
<comment type="caution">
    <text evidence="5">The sequence shown here is derived from an EMBL/GenBank/DDBJ whole genome shotgun (WGS) entry which is preliminary data.</text>
</comment>
<evidence type="ECO:0000256" key="1">
    <source>
        <dbReference type="ARBA" id="ARBA00001974"/>
    </source>
</evidence>